<gene>
    <name evidence="1" type="ORF">OMM_04921</name>
</gene>
<dbReference type="Proteomes" id="UP000189670">
    <property type="component" value="Unassembled WGS sequence"/>
</dbReference>
<dbReference type="Gene3D" id="1.25.40.10">
    <property type="entry name" value="Tetratricopeptide repeat domain"/>
    <property type="match status" value="1"/>
</dbReference>
<sequence>MLDDQHLIEKQYYLHETLNIEKTKKIVLFIGSIANWTMADYILESTRFWPDDWVLVINNRYANKTNPYYEHSFNRDKVFFCAHPSEKVHQLENILLSADMGIALYRPLQRSIGCGNNIRYIGMSSGKIGTYLKYGLPVITNEIGEMSTYIKKYDLGTVIDVRKAFVPSYSGDNIASWKKNCIQFFNHQLDLNISIKPFIQKLKNITSNHDKKNEINTILYQAKQALQQGNMAKSIQLLLMIVDKNPDHPMALHYLGVIHLKIGEREQDLRYMNKAYINS</sequence>
<dbReference type="EMBL" id="ATBP01001191">
    <property type="protein sequence ID" value="ETR67841.1"/>
    <property type="molecule type" value="Genomic_DNA"/>
</dbReference>
<dbReference type="InterPro" id="IPR011990">
    <property type="entry name" value="TPR-like_helical_dom_sf"/>
</dbReference>
<evidence type="ECO:0000313" key="2">
    <source>
        <dbReference type="Proteomes" id="UP000189670"/>
    </source>
</evidence>
<proteinExistence type="predicted"/>
<accession>A0A1V1NZ55</accession>
<dbReference type="GO" id="GO:0016740">
    <property type="term" value="F:transferase activity"/>
    <property type="evidence" value="ECO:0007669"/>
    <property type="project" value="UniProtKB-KW"/>
</dbReference>
<comment type="caution">
    <text evidence="1">The sequence shown here is derived from an EMBL/GenBank/DDBJ whole genome shotgun (WGS) entry which is preliminary data.</text>
</comment>
<reference evidence="2" key="1">
    <citation type="submission" date="2012-11" db="EMBL/GenBank/DDBJ databases">
        <authorList>
            <person name="Lucero-Rivera Y.E."/>
            <person name="Tovar-Ramirez D."/>
        </authorList>
    </citation>
    <scope>NUCLEOTIDE SEQUENCE [LARGE SCALE GENOMIC DNA]</scope>
    <source>
        <strain evidence="2">Araruama</strain>
    </source>
</reference>
<name>A0A1V1NZ55_9BACT</name>
<dbReference type="Gene3D" id="3.40.50.2000">
    <property type="entry name" value="Glycogen Phosphorylase B"/>
    <property type="match status" value="1"/>
</dbReference>
<organism evidence="1 2">
    <name type="scientific">Candidatus Magnetoglobus multicellularis str. Araruama</name>
    <dbReference type="NCBI Taxonomy" id="890399"/>
    <lineage>
        <taxon>Bacteria</taxon>
        <taxon>Pseudomonadati</taxon>
        <taxon>Thermodesulfobacteriota</taxon>
        <taxon>Desulfobacteria</taxon>
        <taxon>Desulfobacterales</taxon>
        <taxon>Desulfobacteraceae</taxon>
        <taxon>Candidatus Magnetoglobus</taxon>
    </lineage>
</organism>
<dbReference type="AlphaFoldDB" id="A0A1V1NZ55"/>
<protein>
    <submittedName>
        <fullName evidence="1">Glycosyl transferase family 2</fullName>
    </submittedName>
</protein>
<keyword evidence="1" id="KW-0808">Transferase</keyword>
<dbReference type="SUPFAM" id="SSF48452">
    <property type="entry name" value="TPR-like"/>
    <property type="match status" value="1"/>
</dbReference>
<evidence type="ECO:0000313" key="1">
    <source>
        <dbReference type="EMBL" id="ETR67841.1"/>
    </source>
</evidence>